<dbReference type="Proteomes" id="UP000253551">
    <property type="component" value="Unassembled WGS sequence"/>
</dbReference>
<dbReference type="EMBL" id="PJQM01006645">
    <property type="protein sequence ID" value="RCH79338.1"/>
    <property type="molecule type" value="Genomic_DNA"/>
</dbReference>
<feature type="non-terminal residue" evidence="1">
    <location>
        <position position="1"/>
    </location>
</feature>
<keyword evidence="2" id="KW-1185">Reference proteome</keyword>
<reference evidence="1 2" key="1">
    <citation type="journal article" date="2018" name="G3 (Bethesda)">
        <title>Phylogenetic and Phylogenomic Definition of Rhizopus Species.</title>
        <authorList>
            <person name="Gryganskyi A.P."/>
            <person name="Golan J."/>
            <person name="Dolatabadi S."/>
            <person name="Mondo S."/>
            <person name="Robb S."/>
            <person name="Idnurm A."/>
            <person name="Muszewska A."/>
            <person name="Steczkiewicz K."/>
            <person name="Masonjones S."/>
            <person name="Liao H.L."/>
            <person name="Gajdeczka M.T."/>
            <person name="Anike F."/>
            <person name="Vuek A."/>
            <person name="Anishchenko I.M."/>
            <person name="Voigt K."/>
            <person name="de Hoog G.S."/>
            <person name="Smith M.E."/>
            <person name="Heitman J."/>
            <person name="Vilgalys R."/>
            <person name="Stajich J.E."/>
        </authorList>
    </citation>
    <scope>NUCLEOTIDE SEQUENCE [LARGE SCALE GENOMIC DNA]</scope>
    <source>
        <strain evidence="1 2">LSU 92-RS-03</strain>
    </source>
</reference>
<comment type="caution">
    <text evidence="1">The sequence shown here is derived from an EMBL/GenBank/DDBJ whole genome shotgun (WGS) entry which is preliminary data.</text>
</comment>
<sequence>DYNLEINDFDLIVDDTVQLYSKEYLVTSDSFISEYSTPSPWDAPMLISSIL</sequence>
<protein>
    <submittedName>
        <fullName evidence="1">Uncharacterized protein</fullName>
    </submittedName>
</protein>
<gene>
    <name evidence="1" type="ORF">CU098_004256</name>
</gene>
<dbReference type="AlphaFoldDB" id="A0A367INS5"/>
<name>A0A367INS5_RHIST</name>
<proteinExistence type="predicted"/>
<evidence type="ECO:0000313" key="1">
    <source>
        <dbReference type="EMBL" id="RCH79338.1"/>
    </source>
</evidence>
<accession>A0A367INS5</accession>
<organism evidence="1 2">
    <name type="scientific">Rhizopus stolonifer</name>
    <name type="common">Rhizopus nigricans</name>
    <dbReference type="NCBI Taxonomy" id="4846"/>
    <lineage>
        <taxon>Eukaryota</taxon>
        <taxon>Fungi</taxon>
        <taxon>Fungi incertae sedis</taxon>
        <taxon>Mucoromycota</taxon>
        <taxon>Mucoromycotina</taxon>
        <taxon>Mucoromycetes</taxon>
        <taxon>Mucorales</taxon>
        <taxon>Mucorineae</taxon>
        <taxon>Rhizopodaceae</taxon>
        <taxon>Rhizopus</taxon>
    </lineage>
</organism>
<evidence type="ECO:0000313" key="2">
    <source>
        <dbReference type="Proteomes" id="UP000253551"/>
    </source>
</evidence>